<evidence type="ECO:0008006" key="4">
    <source>
        <dbReference type="Google" id="ProtNLM"/>
    </source>
</evidence>
<dbReference type="GO" id="GO:0072380">
    <property type="term" value="C:TRC complex"/>
    <property type="evidence" value="ECO:0007669"/>
    <property type="project" value="EnsemblFungi"/>
</dbReference>
<dbReference type="Pfam" id="PF04190">
    <property type="entry name" value="GET4"/>
    <property type="match status" value="1"/>
</dbReference>
<gene>
    <name evidence="2" type="primary">KAFR0G02560</name>
    <name evidence="2" type="ORF">KAFR_0G02560</name>
</gene>
<dbReference type="AlphaFoldDB" id="H2AY38"/>
<dbReference type="GO" id="GO:0045048">
    <property type="term" value="P:protein insertion into ER membrane"/>
    <property type="evidence" value="ECO:0007669"/>
    <property type="project" value="InterPro"/>
</dbReference>
<dbReference type="PANTHER" id="PTHR12875">
    <property type="entry name" value="GOLGI TO ER TRAFFIC PROTEIN 4 HOMOLOG"/>
    <property type="match status" value="1"/>
</dbReference>
<sequence length="306" mass="35966">MSSSNAKLAKTLQRFQSKIKAGDYYEAHQTLRTIANRYVRSKHYDDAIELIIHAATSFLEVKQFSIASDLIFYLLDVYDTAQIQVNDDSVANLIQLLVLVDADEPQLKEIATAMNNWSIKFSDFKFGEPRLHNIIASKLLEAGLVYEAERYFILGTNESLDKYVDLIWEWYLRSDDDAYGAGEPLSRLIFNYLFISNFNYVIKSRDKFLNQLLNKFNDLKYEIIDKNQFKLYYFHDEKLKDLNFLQLMIITCQTKNKDLFTNLKNQYPECTTKFKTQLEFLGQEYFDIVPVKQPNFLQDMMSGFFK</sequence>
<dbReference type="Proteomes" id="UP000005220">
    <property type="component" value="Chromosome 7"/>
</dbReference>
<evidence type="ECO:0000313" key="2">
    <source>
        <dbReference type="EMBL" id="CCF59288.1"/>
    </source>
</evidence>
<dbReference type="STRING" id="1071382.H2AY38"/>
<dbReference type="HOGENOM" id="CLU_046061_0_2_1"/>
<dbReference type="InterPro" id="IPR011990">
    <property type="entry name" value="TPR-like_helical_dom_sf"/>
</dbReference>
<dbReference type="EMBL" id="HE650827">
    <property type="protein sequence ID" value="CCF59288.1"/>
    <property type="molecule type" value="Genomic_DNA"/>
</dbReference>
<dbReference type="InterPro" id="IPR007317">
    <property type="entry name" value="GET4"/>
</dbReference>
<name>H2AY38_KAZAF</name>
<evidence type="ECO:0000256" key="1">
    <source>
        <dbReference type="ARBA" id="ARBA00005351"/>
    </source>
</evidence>
<evidence type="ECO:0000313" key="3">
    <source>
        <dbReference type="Proteomes" id="UP000005220"/>
    </source>
</evidence>
<organism evidence="2 3">
    <name type="scientific">Kazachstania africana (strain ATCC 22294 / BCRC 22015 / CBS 2517 / CECT 1963 / NBRC 1671 / NRRL Y-8276)</name>
    <name type="common">Yeast</name>
    <name type="synonym">Kluyveromyces africanus</name>
    <dbReference type="NCBI Taxonomy" id="1071382"/>
    <lineage>
        <taxon>Eukaryota</taxon>
        <taxon>Fungi</taxon>
        <taxon>Dikarya</taxon>
        <taxon>Ascomycota</taxon>
        <taxon>Saccharomycotina</taxon>
        <taxon>Saccharomycetes</taxon>
        <taxon>Saccharomycetales</taxon>
        <taxon>Saccharomycetaceae</taxon>
        <taxon>Kazachstania</taxon>
    </lineage>
</organism>
<dbReference type="FunCoup" id="H2AY38">
    <property type="interactions" value="409"/>
</dbReference>
<dbReference type="OrthoDB" id="10252405at2759"/>
<comment type="similarity">
    <text evidence="1">Belongs to the GET4 family.</text>
</comment>
<keyword evidence="3" id="KW-1185">Reference proteome</keyword>
<dbReference type="KEGG" id="kaf:KAFR_0G02560"/>
<protein>
    <recommendedName>
        <fullName evidence="4">Golgi to ER traffic protein 4</fullName>
    </recommendedName>
</protein>
<dbReference type="eggNOG" id="KOG3024">
    <property type="taxonomic scope" value="Eukaryota"/>
</dbReference>
<dbReference type="GO" id="GO:0006620">
    <property type="term" value="P:post-translational protein targeting to endoplasmic reticulum membrane"/>
    <property type="evidence" value="ECO:0007669"/>
    <property type="project" value="EnsemblFungi"/>
</dbReference>
<dbReference type="InParanoid" id="H2AY38"/>
<proteinExistence type="inferred from homology"/>
<dbReference type="RefSeq" id="XP_003958423.1">
    <property type="nucleotide sequence ID" value="XM_003958374.1"/>
</dbReference>
<dbReference type="PANTHER" id="PTHR12875:SF0">
    <property type="entry name" value="GOLGI TO ER TRAFFIC PROTEIN 4 HOMOLOG"/>
    <property type="match status" value="1"/>
</dbReference>
<accession>H2AY38</accession>
<dbReference type="Gene3D" id="1.25.40.10">
    <property type="entry name" value="Tetratricopeptide repeat domain"/>
    <property type="match status" value="1"/>
</dbReference>
<dbReference type="GeneID" id="13887267"/>
<reference evidence="2 3" key="1">
    <citation type="journal article" date="2011" name="Proc. Natl. Acad. Sci. U.S.A.">
        <title>Evolutionary erosion of yeast sex chromosomes by mating-type switching accidents.</title>
        <authorList>
            <person name="Gordon J.L."/>
            <person name="Armisen D."/>
            <person name="Proux-Wera E."/>
            <person name="Oheigeartaigh S.S."/>
            <person name="Byrne K.P."/>
            <person name="Wolfe K.H."/>
        </authorList>
    </citation>
    <scope>NUCLEOTIDE SEQUENCE [LARGE SCALE GENOMIC DNA]</scope>
    <source>
        <strain evidence="3">ATCC 22294 / BCRC 22015 / CBS 2517 / CECT 1963 / NBRC 1671 / NRRL Y-8276</strain>
    </source>
</reference>